<evidence type="ECO:0000313" key="2">
    <source>
        <dbReference type="Proteomes" id="UP000441585"/>
    </source>
</evidence>
<dbReference type="RefSeq" id="WP_070878082.1">
    <property type="nucleotide sequence ID" value="NZ_CAJGAA010000008.1"/>
</dbReference>
<protein>
    <submittedName>
        <fullName evidence="1">DUF2515 domain-containing protein</fullName>
    </submittedName>
</protein>
<organism evidence="1 2">
    <name type="scientific">Metabacillus idriensis</name>
    <dbReference type="NCBI Taxonomy" id="324768"/>
    <lineage>
        <taxon>Bacteria</taxon>
        <taxon>Bacillati</taxon>
        <taxon>Bacillota</taxon>
        <taxon>Bacilli</taxon>
        <taxon>Bacillales</taxon>
        <taxon>Bacillaceae</taxon>
        <taxon>Metabacillus</taxon>
    </lineage>
</organism>
<dbReference type="InterPro" id="IPR019658">
    <property type="entry name" value="DUF2515"/>
</dbReference>
<dbReference type="AlphaFoldDB" id="A0A6I2MFC5"/>
<gene>
    <name evidence="1" type="ORF">GJU41_17420</name>
</gene>
<dbReference type="Pfam" id="PF10720">
    <property type="entry name" value="DUF2515"/>
    <property type="match status" value="1"/>
</dbReference>
<evidence type="ECO:0000313" key="1">
    <source>
        <dbReference type="EMBL" id="MRX55746.1"/>
    </source>
</evidence>
<comment type="caution">
    <text evidence="1">The sequence shown here is derived from an EMBL/GenBank/DDBJ whole genome shotgun (WGS) entry which is preliminary data.</text>
</comment>
<reference evidence="1 2" key="1">
    <citation type="submission" date="2019-11" db="EMBL/GenBank/DDBJ databases">
        <title>Bacillus idriensis genome.</title>
        <authorList>
            <person name="Konopka E.N."/>
            <person name="Newman J.D."/>
        </authorList>
    </citation>
    <scope>NUCLEOTIDE SEQUENCE [LARGE SCALE GENOMIC DNA]</scope>
    <source>
        <strain evidence="1 2">DSM 19097</strain>
    </source>
</reference>
<proteinExistence type="predicted"/>
<sequence length="335" mass="40514">MHINQDFPSKQRTMEENNIIALIKNTTLKKNYDNISRTESYNRYFKRNPEIRWAFLAGMVSRNAGYCMTDLKGTWFQKMINKKMIKALFLTYEDANWLIFSDAYPQLLLYEISKQAGRPLFHLLDEFHVSPFMKKVWQGFWEEKNIEYLMTSLIINEQHLIQKPIIEKAIFKRKVFHTPLFFFQDLFHFSTVVFPTREGRLFGFSVHDFKKLKCRIKLGRSLAWLLFHPDYFPDFMDFSERTPHTGSRFDYEKYLSDGRKRDTPYLRTSYPIISHQLDVKERIWFHGQPMKKWYSPLPNPKEFEMTDWLIKKQNQMHAFSLLNEYVIDKEKRSKD</sequence>
<dbReference type="Proteomes" id="UP000441585">
    <property type="component" value="Unassembled WGS sequence"/>
</dbReference>
<keyword evidence="2" id="KW-1185">Reference proteome</keyword>
<accession>A0A6I2MFC5</accession>
<name>A0A6I2MFC5_9BACI</name>
<dbReference type="EMBL" id="WKKF01000006">
    <property type="protein sequence ID" value="MRX55746.1"/>
    <property type="molecule type" value="Genomic_DNA"/>
</dbReference>